<evidence type="ECO:0000313" key="1">
    <source>
        <dbReference type="EMBL" id="AIC83399.1"/>
    </source>
</evidence>
<reference evidence="1" key="1">
    <citation type="journal article" date="2014" name="Mitochondrion">
        <title>Comparative analysis of 11 Brassicales mitochondrial genomes and the mitochondrial transcriptome of Brassica oleracea.</title>
        <authorList>
            <person name="Grewe F."/>
            <person name="Edger P.P."/>
            <person name="Keren I."/>
            <person name="Sultan L."/>
            <person name="Pires J.C."/>
            <person name="Ostersetzer-Biran O."/>
            <person name="Mower J.P."/>
        </authorList>
    </citation>
    <scope>NUCLEOTIDE SEQUENCE</scope>
</reference>
<sequence>MPTYTMILRLWLPSPFQIRIVNPKSCASFKRKEISDQGLSTRKCSLGPFIRSSPQKQDHIEQQLRHWDMLLPMYGDKCHARVCPGGLKLKQEKRVSFLLSEPEEERTHTRSEQV</sequence>
<protein>
    <submittedName>
        <fullName evidence="1">Orf114b</fullName>
    </submittedName>
</protein>
<dbReference type="EMBL" id="KJ820684">
    <property type="protein sequence ID" value="AIC83399.1"/>
    <property type="molecule type" value="Genomic_DNA"/>
</dbReference>
<geneLocation type="mitochondrion" evidence="1"/>
<accession>A0A068BFC3</accession>
<dbReference type="RefSeq" id="YP_009045796.1">
    <property type="nucleotide sequence ID" value="NC_024429.1"/>
</dbReference>
<organism evidence="1">
    <name type="scientific">Batis maritima</name>
    <name type="common">Maritime saltwort</name>
    <dbReference type="NCBI Taxonomy" id="4436"/>
    <lineage>
        <taxon>Eukaryota</taxon>
        <taxon>Viridiplantae</taxon>
        <taxon>Streptophyta</taxon>
        <taxon>Embryophyta</taxon>
        <taxon>Tracheophyta</taxon>
        <taxon>Spermatophyta</taxon>
        <taxon>Magnoliopsida</taxon>
        <taxon>eudicotyledons</taxon>
        <taxon>Gunneridae</taxon>
        <taxon>Pentapetalae</taxon>
        <taxon>rosids</taxon>
        <taxon>malvids</taxon>
        <taxon>Brassicales</taxon>
        <taxon>Bataceae</taxon>
        <taxon>Batis</taxon>
    </lineage>
</organism>
<dbReference type="GeneID" id="19737010"/>
<name>A0A068BFC3_BATMA</name>
<dbReference type="AlphaFoldDB" id="A0A068BFC3"/>
<keyword evidence="1" id="KW-0496">Mitochondrion</keyword>
<proteinExistence type="predicted"/>
<gene>
    <name evidence="1" type="primary">orf114b</name>
</gene>